<sequence length="502" mass="56053">MSVHPSKRPYSGYDPLSSQRSSYSQSGFDFSTEKSLNQSQRPSFLSQPPPTHPPSFVSRPNVQYTSTQSQSFSQPPLTQYPPSQSQQFSSSQSTQPSSTRSGLSEIKTNETLTTLTVNEAVSVKINADRTCSLLSSHTKQERPITTVELIGLIGNVKYDVAGGGNGSVLLTVMDDLIGEGVKVLAWQQNHPNFPFGSGKRCRFIGTFQLFQHEKVLKTFWVNEIGRDEYENLSQIAFSNGKESSMNCHNKANFTHLRTQSKKMQMEEERCGQMERDNAILLAKMSKIAKGKGDVDNTEPNRHGKESMNIHVRTLEQDKIAAENQAIVTRIRSRRPNIQHKQFDDDWKETQRLIESISLYPPPNQSQAMHPTVTQKLGAYGASPTRRSTSSGRRGGTGRSGSGSRRRTGRSPDKLSTRRSQKGNKGKRGKGQDDENGGLRKETMRTEEEDNQIKDKTENEEGNDDEKPKEEDDQDQLGYGGEEDGEGKEGEEQEAETVPEISQ</sequence>
<reference evidence="3 4" key="1">
    <citation type="journal article" date="2022" name="bioRxiv">
        <title>Genomics of Preaxostyla Flagellates Illuminates Evolutionary Transitions and the Path Towards Mitochondrial Loss.</title>
        <authorList>
            <person name="Novak L.V.F."/>
            <person name="Treitli S.C."/>
            <person name="Pyrih J."/>
            <person name="Halakuc P."/>
            <person name="Pipaliya S.V."/>
            <person name="Vacek V."/>
            <person name="Brzon O."/>
            <person name="Soukal P."/>
            <person name="Eme L."/>
            <person name="Dacks J.B."/>
            <person name="Karnkowska A."/>
            <person name="Elias M."/>
            <person name="Hampl V."/>
        </authorList>
    </citation>
    <scope>NUCLEOTIDE SEQUENCE [LARGE SCALE GENOMIC DNA]</scope>
    <source>
        <strain evidence="3">NAU3</strain>
        <tissue evidence="3">Gut</tissue>
    </source>
</reference>
<feature type="compositionally biased region" description="Low complexity" evidence="2">
    <location>
        <begin position="65"/>
        <end position="101"/>
    </location>
</feature>
<name>A0ABQ9WVK3_9EUKA</name>
<organism evidence="3 4">
    <name type="scientific">Blattamonas nauphoetae</name>
    <dbReference type="NCBI Taxonomy" id="2049346"/>
    <lineage>
        <taxon>Eukaryota</taxon>
        <taxon>Metamonada</taxon>
        <taxon>Preaxostyla</taxon>
        <taxon>Oxymonadida</taxon>
        <taxon>Blattamonas</taxon>
    </lineage>
</organism>
<dbReference type="InterPro" id="IPR038791">
    <property type="entry name" value="Cfap97/Hemingway"/>
</dbReference>
<gene>
    <name evidence="3" type="ORF">BLNAU_21726</name>
</gene>
<evidence type="ECO:0000313" key="3">
    <source>
        <dbReference type="EMBL" id="KAK2943363.1"/>
    </source>
</evidence>
<feature type="region of interest" description="Disordered" evidence="2">
    <location>
        <begin position="379"/>
        <end position="502"/>
    </location>
</feature>
<accession>A0ABQ9WVK3</accession>
<comment type="similarity">
    <text evidence="1">Belongs to the CFAP97 family.</text>
</comment>
<comment type="caution">
    <text evidence="3">The sequence shown here is derived from an EMBL/GenBank/DDBJ whole genome shotgun (WGS) entry which is preliminary data.</text>
</comment>
<feature type="compositionally biased region" description="Basic residues" evidence="2">
    <location>
        <begin position="416"/>
        <end position="428"/>
    </location>
</feature>
<feature type="compositionally biased region" description="Polar residues" evidence="2">
    <location>
        <begin position="27"/>
        <end position="46"/>
    </location>
</feature>
<dbReference type="Proteomes" id="UP001281761">
    <property type="component" value="Unassembled WGS sequence"/>
</dbReference>
<dbReference type="PANTHER" id="PTHR23035">
    <property type="entry name" value="CILIA- AND FLAGELLA-ASSOCIATED PROTEIN 97-RELATED"/>
    <property type="match status" value="1"/>
</dbReference>
<feature type="compositionally biased region" description="Basic and acidic residues" evidence="2">
    <location>
        <begin position="429"/>
        <end position="469"/>
    </location>
</feature>
<feature type="compositionally biased region" description="Acidic residues" evidence="2">
    <location>
        <begin position="470"/>
        <end position="496"/>
    </location>
</feature>
<dbReference type="InterPro" id="IPR029488">
    <property type="entry name" value="Hmw/CFAP97"/>
</dbReference>
<evidence type="ECO:0000256" key="1">
    <source>
        <dbReference type="ARBA" id="ARBA00008315"/>
    </source>
</evidence>
<feature type="region of interest" description="Disordered" evidence="2">
    <location>
        <begin position="1"/>
        <end position="106"/>
    </location>
</feature>
<dbReference type="Pfam" id="PF13879">
    <property type="entry name" value="Hmw_CFAP97"/>
    <property type="match status" value="1"/>
</dbReference>
<dbReference type="EMBL" id="JARBJD010000350">
    <property type="protein sequence ID" value="KAK2943363.1"/>
    <property type="molecule type" value="Genomic_DNA"/>
</dbReference>
<keyword evidence="4" id="KW-1185">Reference proteome</keyword>
<feature type="compositionally biased region" description="Low complexity" evidence="2">
    <location>
        <begin position="17"/>
        <end position="26"/>
    </location>
</feature>
<evidence type="ECO:0000256" key="2">
    <source>
        <dbReference type="SAM" id="MobiDB-lite"/>
    </source>
</evidence>
<proteinExistence type="inferred from homology"/>
<evidence type="ECO:0000313" key="4">
    <source>
        <dbReference type="Proteomes" id="UP001281761"/>
    </source>
</evidence>
<dbReference type="PANTHER" id="PTHR23035:SF2">
    <property type="entry name" value="KIAA1430 HOMOLOGUE"/>
    <property type="match status" value="1"/>
</dbReference>
<protein>
    <submittedName>
        <fullName evidence="3">Uncharacterized protein</fullName>
    </submittedName>
</protein>